<reference evidence="2 3" key="1">
    <citation type="journal article" date="2011" name="Appl. Environ. Microbiol.">
        <title>Methanogenic archaea isolated from Taiwan's Chelungpu fault.</title>
        <authorList>
            <person name="Wu S.Y."/>
            <person name="Lai M.C."/>
        </authorList>
    </citation>
    <scope>NUCLEOTIDE SEQUENCE [LARGE SCALE GENOMIC DNA]</scope>
    <source>
        <strain evidence="2 3">St545Mb</strain>
    </source>
</reference>
<dbReference type="AlphaFoldDB" id="A0AAE3HBI5"/>
<sequence length="123" mass="13713">MIAFFVVLVTVTPVTSKTANESAQAIDLTVNPPSGTQIDKNLSEYYGMPVAEGANGTFWYVEQSWYSSEEIVNRLVNTQKHKVSTSDQNTFGSDKNYLISMPVNFLVVVAFVCIAYYISKRII</sequence>
<proteinExistence type="predicted"/>
<protein>
    <submittedName>
        <fullName evidence="2">Uncharacterized protein</fullName>
    </submittedName>
</protein>
<comment type="caution">
    <text evidence="2">The sequence shown here is derived from an EMBL/GenBank/DDBJ whole genome shotgun (WGS) entry which is preliminary data.</text>
</comment>
<dbReference type="EMBL" id="JTEO01000006">
    <property type="protein sequence ID" value="MCQ6963551.1"/>
    <property type="molecule type" value="Genomic_DNA"/>
</dbReference>
<feature type="transmembrane region" description="Helical" evidence="1">
    <location>
        <begin position="97"/>
        <end position="118"/>
    </location>
</feature>
<evidence type="ECO:0000256" key="1">
    <source>
        <dbReference type="SAM" id="Phobius"/>
    </source>
</evidence>
<keyword evidence="1" id="KW-0812">Transmembrane</keyword>
<dbReference type="Proteomes" id="UP001206983">
    <property type="component" value="Unassembled WGS sequence"/>
</dbReference>
<gene>
    <name evidence="2" type="ORF">PV02_10700</name>
</gene>
<evidence type="ECO:0000313" key="2">
    <source>
        <dbReference type="EMBL" id="MCQ6963551.1"/>
    </source>
</evidence>
<organism evidence="2 3">
    <name type="scientific">Methanolobus chelungpuianus</name>
    <dbReference type="NCBI Taxonomy" id="502115"/>
    <lineage>
        <taxon>Archaea</taxon>
        <taxon>Methanobacteriati</taxon>
        <taxon>Methanobacteriota</taxon>
        <taxon>Stenosarchaea group</taxon>
        <taxon>Methanomicrobia</taxon>
        <taxon>Methanosarcinales</taxon>
        <taxon>Methanosarcinaceae</taxon>
        <taxon>Methanolobus</taxon>
    </lineage>
</organism>
<evidence type="ECO:0000313" key="3">
    <source>
        <dbReference type="Proteomes" id="UP001206983"/>
    </source>
</evidence>
<accession>A0AAE3HBI5</accession>
<keyword evidence="1" id="KW-0472">Membrane</keyword>
<keyword evidence="1" id="KW-1133">Transmembrane helix</keyword>
<keyword evidence="3" id="KW-1185">Reference proteome</keyword>
<name>A0AAE3HBI5_9EURY</name>